<sequence length="60" mass="6199">MAQSLEKVITKLSHHQIGSQGSLISPGEGRVPTLGQEAACLPPDASLGLPSRLTVGTLLH</sequence>
<protein>
    <submittedName>
        <fullName evidence="1">Alternative protein GLT25D2</fullName>
    </submittedName>
</protein>
<evidence type="ECO:0000313" key="1">
    <source>
        <dbReference type="EMBL" id="CCQ43487.1"/>
    </source>
</evidence>
<dbReference type="ChiTaRS" id="COLGALT2">
    <property type="organism name" value="human"/>
</dbReference>
<dbReference type="AlphaFoldDB" id="L8ECF7"/>
<proteinExistence type="predicted"/>
<accession>L8ECF7</accession>
<gene>
    <name evidence="1" type="primary">GLT25D2</name>
</gene>
<dbReference type="PeptideAtlas" id="L8ECF7"/>
<organism evidence="1">
    <name type="scientific">Homo sapiens</name>
    <name type="common">Human</name>
    <dbReference type="NCBI Taxonomy" id="9606"/>
    <lineage>
        <taxon>Eukaryota</taxon>
        <taxon>Metazoa</taxon>
        <taxon>Chordata</taxon>
        <taxon>Craniata</taxon>
        <taxon>Vertebrata</taxon>
        <taxon>Euteleostomi</taxon>
        <taxon>Mammalia</taxon>
        <taxon>Eutheria</taxon>
        <taxon>Euarchontoglires</taxon>
        <taxon>Primates</taxon>
        <taxon>Haplorrhini</taxon>
        <taxon>Catarrhini</taxon>
        <taxon>Hominidae</taxon>
        <taxon>Homo</taxon>
    </lineage>
</organism>
<reference evidence="1" key="1">
    <citation type="journal article" date="2013" name="PLoS ONE">
        <title>Direct detection of alternative open reading frames translation products in human significantly expands the proteome.</title>
        <authorList>
            <person name="Vanderperre B."/>
            <person name="Lucier J.-F."/>
            <person name="Motard J."/>
            <person name="Tremblay G."/>
            <person name="Vanderperre S."/>
            <person name="Wisztorski M."/>
            <person name="Salzet M."/>
            <person name="Boisvert F.-M."/>
            <person name="Roucou X."/>
        </authorList>
    </citation>
    <scope>NUCLEOTIDE SEQUENCE</scope>
</reference>
<dbReference type="EMBL" id="HF583990">
    <property type="protein sequence ID" value="CCQ43487.1"/>
    <property type="molecule type" value="Genomic_DNA"/>
</dbReference>
<name>L8ECF7_HUMAN</name>